<keyword evidence="4 6" id="KW-1133">Transmembrane helix</keyword>
<feature type="domain" description="Cytochrome C biogenesis protein transmembrane" evidence="7">
    <location>
        <begin position="27"/>
        <end position="220"/>
    </location>
</feature>
<name>A0A1W1YZI5_9MICO</name>
<keyword evidence="3 6" id="KW-0812">Transmembrane</keyword>
<feature type="transmembrane region" description="Helical" evidence="6">
    <location>
        <begin position="221"/>
        <end position="239"/>
    </location>
</feature>
<protein>
    <submittedName>
        <fullName evidence="8">Cytochrome c-type biogenesis protein</fullName>
    </submittedName>
</protein>
<feature type="transmembrane region" description="Helical" evidence="6">
    <location>
        <begin position="26"/>
        <end position="52"/>
    </location>
</feature>
<feature type="transmembrane region" description="Helical" evidence="6">
    <location>
        <begin position="146"/>
        <end position="168"/>
    </location>
</feature>
<dbReference type="InterPro" id="IPR051790">
    <property type="entry name" value="Cytochrome_c-biogenesis_DsbD"/>
</dbReference>
<sequence length="258" mass="26826">MITAYTSLPALASGLSDQVADGALPLAVLVAALAGLVSFATPCVLPLVPGYLGYVTGLSDVALEKRSRGRMVLGTLLFILGFSAVFVLASMFVATAGRALVEHRELLMRLGGVLVILMALVFLGAGSQRTLRLPVKPATGLAGAPLLGAVFGLGWAPCMGPTLGAVLALNLTGDASTTRAVVLAVAYCLGLGLPFLLIAAAYERWAPVSAWLRRRQRAIQIAGAVLLITVGLLLLTGGWDAMTQWLQIHLISDTEVIL</sequence>
<keyword evidence="5 6" id="KW-0472">Membrane</keyword>
<reference evidence="8 9" key="1">
    <citation type="submission" date="2017-04" db="EMBL/GenBank/DDBJ databases">
        <authorList>
            <person name="Afonso C.L."/>
            <person name="Miller P.J."/>
            <person name="Scott M.A."/>
            <person name="Spackman E."/>
            <person name="Goraichik I."/>
            <person name="Dimitrov K.M."/>
            <person name="Suarez D.L."/>
            <person name="Swayne D.E."/>
        </authorList>
    </citation>
    <scope>NUCLEOTIDE SEQUENCE [LARGE SCALE GENOMIC DNA]</scope>
    <source>
        <strain evidence="8 9">CGMCC 1.12511</strain>
    </source>
</reference>
<evidence type="ECO:0000256" key="2">
    <source>
        <dbReference type="ARBA" id="ARBA00006143"/>
    </source>
</evidence>
<organism evidence="8 9">
    <name type="scientific">Janibacter indicus</name>
    <dbReference type="NCBI Taxonomy" id="857417"/>
    <lineage>
        <taxon>Bacteria</taxon>
        <taxon>Bacillati</taxon>
        <taxon>Actinomycetota</taxon>
        <taxon>Actinomycetes</taxon>
        <taxon>Micrococcales</taxon>
        <taxon>Intrasporangiaceae</taxon>
        <taxon>Janibacter</taxon>
    </lineage>
</organism>
<evidence type="ECO:0000259" key="7">
    <source>
        <dbReference type="Pfam" id="PF02683"/>
    </source>
</evidence>
<evidence type="ECO:0000313" key="9">
    <source>
        <dbReference type="Proteomes" id="UP000192634"/>
    </source>
</evidence>
<dbReference type="InterPro" id="IPR003834">
    <property type="entry name" value="Cyt_c_assmbl_TM_dom"/>
</dbReference>
<evidence type="ECO:0000256" key="4">
    <source>
        <dbReference type="ARBA" id="ARBA00022989"/>
    </source>
</evidence>
<dbReference type="PANTHER" id="PTHR31272">
    <property type="entry name" value="CYTOCHROME C-TYPE BIOGENESIS PROTEIN HI_1454-RELATED"/>
    <property type="match status" value="1"/>
</dbReference>
<evidence type="ECO:0000256" key="6">
    <source>
        <dbReference type="SAM" id="Phobius"/>
    </source>
</evidence>
<feature type="transmembrane region" description="Helical" evidence="6">
    <location>
        <begin position="72"/>
        <end position="94"/>
    </location>
</feature>
<proteinExistence type="inferred from homology"/>
<accession>A0A1W1YZI5</accession>
<dbReference type="RefSeq" id="WP_084449924.1">
    <property type="nucleotide sequence ID" value="NZ_CP194734.1"/>
</dbReference>
<feature type="transmembrane region" description="Helical" evidence="6">
    <location>
        <begin position="180"/>
        <end position="200"/>
    </location>
</feature>
<dbReference type="GO" id="GO:0017004">
    <property type="term" value="P:cytochrome complex assembly"/>
    <property type="evidence" value="ECO:0007669"/>
    <property type="project" value="InterPro"/>
</dbReference>
<dbReference type="OrthoDB" id="9803065at2"/>
<dbReference type="PANTHER" id="PTHR31272:SF4">
    <property type="entry name" value="CYTOCHROME C-TYPE BIOGENESIS PROTEIN HI_1454-RELATED"/>
    <property type="match status" value="1"/>
</dbReference>
<comment type="similarity">
    <text evidence="2">Belongs to the DsbD family.</text>
</comment>
<dbReference type="Pfam" id="PF02683">
    <property type="entry name" value="DsbD_TM"/>
    <property type="match status" value="1"/>
</dbReference>
<gene>
    <name evidence="8" type="ORF">SAMN06296429_10314</name>
</gene>
<dbReference type="AlphaFoldDB" id="A0A1W1YZI5"/>
<evidence type="ECO:0000313" key="8">
    <source>
        <dbReference type="EMBL" id="SMC41231.1"/>
    </source>
</evidence>
<dbReference type="EMBL" id="FWXN01000003">
    <property type="protein sequence ID" value="SMC41231.1"/>
    <property type="molecule type" value="Genomic_DNA"/>
</dbReference>
<evidence type="ECO:0000256" key="1">
    <source>
        <dbReference type="ARBA" id="ARBA00004141"/>
    </source>
</evidence>
<evidence type="ECO:0000256" key="5">
    <source>
        <dbReference type="ARBA" id="ARBA00023136"/>
    </source>
</evidence>
<comment type="subcellular location">
    <subcellularLocation>
        <location evidence="1">Membrane</location>
        <topology evidence="1">Multi-pass membrane protein</topology>
    </subcellularLocation>
</comment>
<feature type="transmembrane region" description="Helical" evidence="6">
    <location>
        <begin position="106"/>
        <end position="125"/>
    </location>
</feature>
<evidence type="ECO:0000256" key="3">
    <source>
        <dbReference type="ARBA" id="ARBA00022692"/>
    </source>
</evidence>
<dbReference type="GO" id="GO:0016020">
    <property type="term" value="C:membrane"/>
    <property type="evidence" value="ECO:0007669"/>
    <property type="project" value="UniProtKB-SubCell"/>
</dbReference>
<dbReference type="Proteomes" id="UP000192634">
    <property type="component" value="Unassembled WGS sequence"/>
</dbReference>